<evidence type="ECO:0000256" key="6">
    <source>
        <dbReference type="ARBA" id="ARBA00050776"/>
    </source>
</evidence>
<dbReference type="InterPro" id="IPR015422">
    <property type="entry name" value="PyrdxlP-dep_Trfase_small"/>
</dbReference>
<dbReference type="KEGG" id="atq:GH723_12810"/>
<dbReference type="Proteomes" id="UP000334019">
    <property type="component" value="Chromosome"/>
</dbReference>
<evidence type="ECO:0000256" key="3">
    <source>
        <dbReference type="ARBA" id="ARBA00012239"/>
    </source>
</evidence>
<dbReference type="PANTHER" id="PTHR43586:SF8">
    <property type="entry name" value="CYSTEINE DESULFURASE 1, CHLOROPLASTIC"/>
    <property type="match status" value="1"/>
</dbReference>
<organism evidence="8 9">
    <name type="scientific">Actinomarinicola tropica</name>
    <dbReference type="NCBI Taxonomy" id="2789776"/>
    <lineage>
        <taxon>Bacteria</taxon>
        <taxon>Bacillati</taxon>
        <taxon>Actinomycetota</taxon>
        <taxon>Acidimicrobiia</taxon>
        <taxon>Acidimicrobiales</taxon>
        <taxon>Iamiaceae</taxon>
        <taxon>Actinomarinicola</taxon>
    </lineage>
</organism>
<dbReference type="Gene3D" id="3.40.640.10">
    <property type="entry name" value="Type I PLP-dependent aspartate aminotransferase-like (Major domain)"/>
    <property type="match status" value="1"/>
</dbReference>
<keyword evidence="5" id="KW-0663">Pyridoxal phosphate</keyword>
<proteinExistence type="inferred from homology"/>
<dbReference type="GO" id="GO:0031071">
    <property type="term" value="F:cysteine desulfurase activity"/>
    <property type="evidence" value="ECO:0007669"/>
    <property type="project" value="UniProtKB-EC"/>
</dbReference>
<evidence type="ECO:0000256" key="1">
    <source>
        <dbReference type="ARBA" id="ARBA00001933"/>
    </source>
</evidence>
<comment type="catalytic activity">
    <reaction evidence="6">
        <text>(sulfur carrier)-H + L-cysteine = (sulfur carrier)-SH + L-alanine</text>
        <dbReference type="Rhea" id="RHEA:43892"/>
        <dbReference type="Rhea" id="RHEA-COMP:14737"/>
        <dbReference type="Rhea" id="RHEA-COMP:14739"/>
        <dbReference type="ChEBI" id="CHEBI:29917"/>
        <dbReference type="ChEBI" id="CHEBI:35235"/>
        <dbReference type="ChEBI" id="CHEBI:57972"/>
        <dbReference type="ChEBI" id="CHEBI:64428"/>
        <dbReference type="EC" id="2.8.1.7"/>
    </reaction>
</comment>
<dbReference type="GO" id="GO:0006534">
    <property type="term" value="P:cysteine metabolic process"/>
    <property type="evidence" value="ECO:0007669"/>
    <property type="project" value="InterPro"/>
</dbReference>
<dbReference type="InterPro" id="IPR015421">
    <property type="entry name" value="PyrdxlP-dep_Trfase_major"/>
</dbReference>
<gene>
    <name evidence="8" type="primary">sufS</name>
    <name evidence="8" type="ORF">GH723_12810</name>
</gene>
<dbReference type="AlphaFoldDB" id="A0A5Q2RNB5"/>
<dbReference type="SUPFAM" id="SSF53383">
    <property type="entry name" value="PLP-dependent transferases"/>
    <property type="match status" value="1"/>
</dbReference>
<dbReference type="GO" id="GO:0030170">
    <property type="term" value="F:pyridoxal phosphate binding"/>
    <property type="evidence" value="ECO:0007669"/>
    <property type="project" value="InterPro"/>
</dbReference>
<dbReference type="EC" id="2.8.1.7" evidence="3"/>
<evidence type="ECO:0000313" key="9">
    <source>
        <dbReference type="Proteomes" id="UP000334019"/>
    </source>
</evidence>
<dbReference type="PANTHER" id="PTHR43586">
    <property type="entry name" value="CYSTEINE DESULFURASE"/>
    <property type="match status" value="1"/>
</dbReference>
<evidence type="ECO:0000259" key="7">
    <source>
        <dbReference type="Pfam" id="PF00266"/>
    </source>
</evidence>
<name>A0A5Q2RNB5_9ACTN</name>
<dbReference type="Pfam" id="PF00266">
    <property type="entry name" value="Aminotran_5"/>
    <property type="match status" value="1"/>
</dbReference>
<dbReference type="InterPro" id="IPR010970">
    <property type="entry name" value="Cys_dSase_SufS"/>
</dbReference>
<comment type="cofactor">
    <cofactor evidence="1">
        <name>pyridoxal 5'-phosphate</name>
        <dbReference type="ChEBI" id="CHEBI:597326"/>
    </cofactor>
</comment>
<keyword evidence="9" id="KW-1185">Reference proteome</keyword>
<dbReference type="RefSeq" id="WP_153760012.1">
    <property type="nucleotide sequence ID" value="NZ_CP045851.1"/>
</dbReference>
<dbReference type="EMBL" id="CP045851">
    <property type="protein sequence ID" value="QGG95906.1"/>
    <property type="molecule type" value="Genomic_DNA"/>
</dbReference>
<dbReference type="CDD" id="cd06453">
    <property type="entry name" value="SufS_like"/>
    <property type="match status" value="1"/>
</dbReference>
<sequence length="410" mass="44640">MSLDVARIQKDFPILGREVRAGRLVYLDSANTSQKPRQVLDAMARYYERVNANVHRGTYQIAEEATAALEGARAKVARFIGAGSDREIVFTKNATEALNLVAKAWGRRHLREGDAVVLTELEHHANIVPWHQLVEEIGIELRWIPVDAHGHLDLTDLDRLVDGARVVSFAAMSNVLGTILPIDRLVAAAHDAGAIAIVDASQYVPHIGTDVRDWGADFVAFTGHKMLGPTGVGVLWGTPEILDATPPFLTGGEMILNVTKEGFTPNEVPWKFEAGTPPIAEIVGLGAAVDYLTELGMDAVREHEVSLTGYALRTLHERFGDRLTVHGPSEPAERGGVLSFVFDDIHPHDLTQVFDQHGVCVRAGHHCAKPLMRTMGVAATARASLYVYNDESDVDALAEALQSASDFFAI</sequence>
<comment type="similarity">
    <text evidence="2">Belongs to the class-V pyridoxal-phosphate-dependent aminotransferase family. Csd subfamily.</text>
</comment>
<protein>
    <recommendedName>
        <fullName evidence="3">cysteine desulfurase</fullName>
        <ecNumber evidence="3">2.8.1.7</ecNumber>
    </recommendedName>
</protein>
<accession>A0A5Q2RNB5</accession>
<evidence type="ECO:0000313" key="8">
    <source>
        <dbReference type="EMBL" id="QGG95906.1"/>
    </source>
</evidence>
<evidence type="ECO:0000256" key="4">
    <source>
        <dbReference type="ARBA" id="ARBA00022679"/>
    </source>
</evidence>
<evidence type="ECO:0000256" key="2">
    <source>
        <dbReference type="ARBA" id="ARBA00010447"/>
    </source>
</evidence>
<dbReference type="NCBIfam" id="TIGR01979">
    <property type="entry name" value="sufS"/>
    <property type="match status" value="1"/>
</dbReference>
<reference evidence="8 9" key="1">
    <citation type="submission" date="2019-11" db="EMBL/GenBank/DDBJ databases">
        <authorList>
            <person name="He Y."/>
        </authorList>
    </citation>
    <scope>NUCLEOTIDE SEQUENCE [LARGE SCALE GENOMIC DNA]</scope>
    <source>
        <strain evidence="8 9">SCSIO 58843</strain>
    </source>
</reference>
<evidence type="ECO:0000256" key="5">
    <source>
        <dbReference type="ARBA" id="ARBA00022898"/>
    </source>
</evidence>
<dbReference type="Gene3D" id="3.90.1150.10">
    <property type="entry name" value="Aspartate Aminotransferase, domain 1"/>
    <property type="match status" value="1"/>
</dbReference>
<dbReference type="InterPro" id="IPR000192">
    <property type="entry name" value="Aminotrans_V_dom"/>
</dbReference>
<dbReference type="InterPro" id="IPR015424">
    <property type="entry name" value="PyrdxlP-dep_Trfase"/>
</dbReference>
<feature type="domain" description="Aminotransferase class V" evidence="7">
    <location>
        <begin position="25"/>
        <end position="397"/>
    </location>
</feature>
<keyword evidence="4" id="KW-0808">Transferase</keyword>